<evidence type="ECO:0000313" key="5">
    <source>
        <dbReference type="EMBL" id="UYM03465.1"/>
    </source>
</evidence>
<dbReference type="HAMAP" id="MF_00068">
    <property type="entry name" value="MurQ"/>
    <property type="match status" value="1"/>
</dbReference>
<dbReference type="InterPro" id="IPR002731">
    <property type="entry name" value="ATPase_BadF"/>
</dbReference>
<dbReference type="Gene3D" id="3.30.420.40">
    <property type="match status" value="2"/>
</dbReference>
<protein>
    <recommendedName>
        <fullName evidence="3">N-acetylmuramic acid 6-phosphate etherase</fullName>
        <shortName evidence="3">MurNAc-6-P etherase</shortName>
        <ecNumber evidence="3">4.2.1.126</ecNumber>
    </recommendedName>
    <alternativeName>
        <fullName evidence="3">N-acetylmuramic acid 6-phosphate hydrolase</fullName>
    </alternativeName>
    <alternativeName>
        <fullName evidence="3">N-acetylmuramic acid 6-phosphate lyase</fullName>
    </alternativeName>
</protein>
<dbReference type="SUPFAM" id="SSF53067">
    <property type="entry name" value="Actin-like ATPase domain"/>
    <property type="match status" value="2"/>
</dbReference>
<keyword evidence="1 3" id="KW-0456">Lyase</keyword>
<dbReference type="PROSITE" id="PS51464">
    <property type="entry name" value="SIS"/>
    <property type="match status" value="1"/>
</dbReference>
<comment type="similarity">
    <text evidence="3">Belongs to the GCKR-like family. MurNAc-6-P etherase subfamily.</text>
</comment>
<dbReference type="InterPro" id="IPR040190">
    <property type="entry name" value="MURQ/GCKR"/>
</dbReference>
<dbReference type="GO" id="GO:0016803">
    <property type="term" value="F:ether hydrolase activity"/>
    <property type="evidence" value="ECO:0007669"/>
    <property type="project" value="TreeGrafter"/>
</dbReference>
<dbReference type="InterPro" id="IPR001347">
    <property type="entry name" value="SIS_dom"/>
</dbReference>
<dbReference type="SUPFAM" id="SSF53697">
    <property type="entry name" value="SIS domain"/>
    <property type="match status" value="1"/>
</dbReference>
<feature type="active site" evidence="3">
    <location>
        <position position="433"/>
    </location>
</feature>
<comment type="subunit">
    <text evidence="3">Homodimer.</text>
</comment>
<comment type="pathway">
    <text evidence="3">Amino-sugar metabolism; N-acetylmuramate degradation.</text>
</comment>
<dbReference type="RefSeq" id="WP_271632074.1">
    <property type="nucleotide sequence ID" value="NZ_CP094970.1"/>
</dbReference>
<gene>
    <name evidence="3 5" type="primary">murQ</name>
    <name evidence="5" type="ORF">L0C25_12950</name>
</gene>
<comment type="miscellaneous">
    <text evidence="3">A lyase-type mechanism (elimination/hydration) is suggested for the cleavage of the lactyl ether bond of MurNAc 6-phosphate, with the formation of an alpha,beta-unsaturated aldehyde intermediate with (E)-stereochemistry, followed by the syn addition of water to give product.</text>
</comment>
<dbReference type="GO" id="GO:0097367">
    <property type="term" value="F:carbohydrate derivative binding"/>
    <property type="evidence" value="ECO:0007669"/>
    <property type="project" value="InterPro"/>
</dbReference>
<dbReference type="InterPro" id="IPR005488">
    <property type="entry name" value="Etherase_MurQ"/>
</dbReference>
<dbReference type="Gene3D" id="3.40.50.10490">
    <property type="entry name" value="Glucose-6-phosphate isomerase like protein, domain 1"/>
    <property type="match status" value="1"/>
</dbReference>
<dbReference type="InterPro" id="IPR046348">
    <property type="entry name" value="SIS_dom_sf"/>
</dbReference>
<dbReference type="InterPro" id="IPR043129">
    <property type="entry name" value="ATPase_NBD"/>
</dbReference>
<dbReference type="EMBL" id="CP094970">
    <property type="protein sequence ID" value="UYM03465.1"/>
    <property type="molecule type" value="Genomic_DNA"/>
</dbReference>
<dbReference type="AlphaFoldDB" id="A0AA46YIS5"/>
<dbReference type="NCBIfam" id="NF003915">
    <property type="entry name" value="PRK05441.1"/>
    <property type="match status" value="1"/>
</dbReference>
<dbReference type="CDD" id="cd05007">
    <property type="entry name" value="SIS_Etherase"/>
    <property type="match status" value="1"/>
</dbReference>
<dbReference type="GO" id="GO:0046348">
    <property type="term" value="P:amino sugar catabolic process"/>
    <property type="evidence" value="ECO:0007669"/>
    <property type="project" value="InterPro"/>
</dbReference>
<evidence type="ECO:0000256" key="3">
    <source>
        <dbReference type="HAMAP-Rule" id="MF_00068"/>
    </source>
</evidence>
<dbReference type="EC" id="4.2.1.126" evidence="3"/>
<feature type="active site" description="Proton donor" evidence="3">
    <location>
        <position position="402"/>
    </location>
</feature>
<evidence type="ECO:0000313" key="6">
    <source>
        <dbReference type="Proteomes" id="UP001164390"/>
    </source>
</evidence>
<organism evidence="5 6">
    <name type="scientific">Solicola gregarius</name>
    <dbReference type="NCBI Taxonomy" id="2908642"/>
    <lineage>
        <taxon>Bacteria</taxon>
        <taxon>Bacillati</taxon>
        <taxon>Actinomycetota</taxon>
        <taxon>Actinomycetes</taxon>
        <taxon>Propionibacteriales</taxon>
        <taxon>Nocardioidaceae</taxon>
        <taxon>Solicola</taxon>
    </lineage>
</organism>
<evidence type="ECO:0000256" key="2">
    <source>
        <dbReference type="ARBA" id="ARBA00023277"/>
    </source>
</evidence>
<proteinExistence type="inferred from homology"/>
<evidence type="ECO:0000259" key="4">
    <source>
        <dbReference type="PROSITE" id="PS51464"/>
    </source>
</evidence>
<comment type="catalytic activity">
    <reaction evidence="3">
        <text>N-acetyl-D-muramate 6-phosphate + H2O = N-acetyl-D-glucosamine 6-phosphate + (R)-lactate</text>
        <dbReference type="Rhea" id="RHEA:26410"/>
        <dbReference type="ChEBI" id="CHEBI:15377"/>
        <dbReference type="ChEBI" id="CHEBI:16004"/>
        <dbReference type="ChEBI" id="CHEBI:57513"/>
        <dbReference type="ChEBI" id="CHEBI:58722"/>
        <dbReference type="EC" id="4.2.1.126"/>
    </reaction>
</comment>
<evidence type="ECO:0000256" key="1">
    <source>
        <dbReference type="ARBA" id="ARBA00023239"/>
    </source>
</evidence>
<accession>A0AA46YIS5</accession>
<sequence length="620" mass="62698">MAESPCVVGVDVGRSRCRVVVLQADERAEWSGRGVVPTPGPTGVRVAAAGVRTAIRHALETTGRDRVAPSAIAVGMAGVTTLDGGTVALAAAMSEQWPGARVAAATDAVTAHAGALAGAPGAVLAVGTGAIALGLASDGSVHRADGWGQWLGDDGSGTWIGREALRAVVRAQDGRGPATSLSRAAVRRFGDFSGLAAALPFESILPTRTAEFVPDVVAAADAGDDAATEILRRAADAWAESALAAARAADVDTVTCVGGLAEVPTLYELWRQGVASDLKVLPAAGSSLDGAVLIAQRDDLPHEEQVARRLSVGSSASRAEDLDVLATEGVRPALDDLDVRDAGELVDVLLDAEGKLPHVLSGARDAIAEAVGAIETAFHRGGRLLYVGAGTPGRLAALDAAECPPTFGTPPERVVAILAGGTDASTAAIEGAEDRTDDAAAALAAHDVGRDDVVVGISASGRTPFVLAALEFARTSGAATVAVVNNSDSVIAAAADVAVELLTGAEVISGSTRLTAGTAQKVTLNTLSTAAMIRLGKTYGPRMVDVVASNHKLRRRAARIVREICDVDDATAVVALEGAGWQTKTAIVALLAGVGSEEARARLAAGDGRVRSALEAEPPQ</sequence>
<dbReference type="Pfam" id="PF22645">
    <property type="entry name" value="GKRP_SIS_N"/>
    <property type="match status" value="1"/>
</dbReference>
<dbReference type="Gene3D" id="1.10.8.1080">
    <property type="match status" value="1"/>
</dbReference>
<feature type="domain" description="SIS" evidence="4">
    <location>
        <begin position="374"/>
        <end position="537"/>
    </location>
</feature>
<dbReference type="GO" id="GO:0009254">
    <property type="term" value="P:peptidoglycan turnover"/>
    <property type="evidence" value="ECO:0007669"/>
    <property type="project" value="TreeGrafter"/>
</dbReference>
<dbReference type="PANTHER" id="PTHR10088:SF4">
    <property type="entry name" value="GLUCOKINASE REGULATORY PROTEIN"/>
    <property type="match status" value="1"/>
</dbReference>
<comment type="function">
    <text evidence="3">Specifically catalyzes the cleavage of the D-lactyl ether substituent of MurNAc 6-phosphate, producing GlcNAc 6-phosphate and D-lactate.</text>
</comment>
<dbReference type="Proteomes" id="UP001164390">
    <property type="component" value="Chromosome"/>
</dbReference>
<keyword evidence="6" id="KW-1185">Reference proteome</keyword>
<dbReference type="KEGG" id="sgrg:L0C25_12950"/>
<name>A0AA46YIS5_9ACTN</name>
<dbReference type="NCBIfam" id="NF009222">
    <property type="entry name" value="PRK12570.1"/>
    <property type="match status" value="1"/>
</dbReference>
<reference evidence="5" key="1">
    <citation type="submission" date="2022-01" db="EMBL/GenBank/DDBJ databases">
        <title>Nocardioidaceae gen. sp. A5X3R13.</title>
        <authorList>
            <person name="Lopez Marin M.A."/>
            <person name="Uhlik O."/>
        </authorList>
    </citation>
    <scope>NUCLEOTIDE SEQUENCE</scope>
    <source>
        <strain evidence="5">A5X3R13</strain>
    </source>
</reference>
<dbReference type="PANTHER" id="PTHR10088">
    <property type="entry name" value="GLUCOKINASE REGULATORY PROTEIN"/>
    <property type="match status" value="1"/>
</dbReference>
<dbReference type="NCBIfam" id="TIGR00274">
    <property type="entry name" value="N-acetylmuramic acid 6-phosphate etherase"/>
    <property type="match status" value="1"/>
</dbReference>
<dbReference type="Pfam" id="PF01869">
    <property type="entry name" value="BcrAD_BadFG"/>
    <property type="match status" value="1"/>
</dbReference>
<dbReference type="GO" id="GO:0016835">
    <property type="term" value="F:carbon-oxygen lyase activity"/>
    <property type="evidence" value="ECO:0007669"/>
    <property type="project" value="UniProtKB-UniRule"/>
</dbReference>
<keyword evidence="2 3" id="KW-0119">Carbohydrate metabolism</keyword>